<reference evidence="1" key="1">
    <citation type="submission" date="2019-04" db="EMBL/GenBank/DDBJ databases">
        <title>Evolution of Biomass-Degrading Anaerobic Consortia Revealed by Metagenomics.</title>
        <authorList>
            <person name="Peng X."/>
        </authorList>
    </citation>
    <scope>NUCLEOTIDE SEQUENCE</scope>
    <source>
        <strain evidence="1">SIG140</strain>
    </source>
</reference>
<sequence>MAKTIKNYGRSVKERLLNISRAEKYSSQLLISRYFQERLLYRLSVSDYKDKFFLKGGALLYAHDGFQARPTLDIDFMAKNVSNDMSNIKKIFQEICQIECKEDGVVFDVDTLETSEIAVTKDYHGVRLSLLAHLDTAQQNISMDIGFGDVITPSPQQLAFPALIGTAPGANILAYSLETVVAEKFQAMISLSLGNSRMKDFFDVYQILLKQTLDPDTLSEAIKATFANRGTDYIENHPLFSEDFFTENNRSQYWKGFLKRIKYSTPLSFTDVGALIRTHLQPYWDQLCPKNTSNNKV</sequence>
<evidence type="ECO:0000313" key="1">
    <source>
        <dbReference type="EMBL" id="MBE6271509.1"/>
    </source>
</evidence>
<protein>
    <submittedName>
        <fullName evidence="1">Nucleotidyl transferase AbiEii/AbiGii toxin family protein</fullName>
    </submittedName>
</protein>
<proteinExistence type="predicted"/>
<keyword evidence="1" id="KW-0808">Transferase</keyword>
<comment type="caution">
    <text evidence="1">The sequence shown here is derived from an EMBL/GenBank/DDBJ whole genome shotgun (WGS) entry which is preliminary data.</text>
</comment>
<dbReference type="EMBL" id="SUYC01000013">
    <property type="protein sequence ID" value="MBE6271509.1"/>
    <property type="molecule type" value="Genomic_DNA"/>
</dbReference>
<dbReference type="Pfam" id="PF08843">
    <property type="entry name" value="AbiEii"/>
    <property type="match status" value="1"/>
</dbReference>
<dbReference type="Proteomes" id="UP000806522">
    <property type="component" value="Unassembled WGS sequence"/>
</dbReference>
<name>A0A9D5P646_XYLRU</name>
<gene>
    <name evidence="1" type="ORF">E7101_11260</name>
</gene>
<dbReference type="AlphaFoldDB" id="A0A9D5P646"/>
<organism evidence="1 2">
    <name type="scientific">Xylanibacter ruminicola</name>
    <name type="common">Prevotella ruminicola</name>
    <dbReference type="NCBI Taxonomy" id="839"/>
    <lineage>
        <taxon>Bacteria</taxon>
        <taxon>Pseudomonadati</taxon>
        <taxon>Bacteroidota</taxon>
        <taxon>Bacteroidia</taxon>
        <taxon>Bacteroidales</taxon>
        <taxon>Prevotellaceae</taxon>
        <taxon>Xylanibacter</taxon>
    </lineage>
</organism>
<dbReference type="InterPro" id="IPR014942">
    <property type="entry name" value="AbiEii"/>
</dbReference>
<evidence type="ECO:0000313" key="2">
    <source>
        <dbReference type="Proteomes" id="UP000806522"/>
    </source>
</evidence>
<dbReference type="GO" id="GO:0016740">
    <property type="term" value="F:transferase activity"/>
    <property type="evidence" value="ECO:0007669"/>
    <property type="project" value="UniProtKB-KW"/>
</dbReference>
<accession>A0A9D5P646</accession>